<evidence type="ECO:0000256" key="2">
    <source>
        <dbReference type="ARBA" id="ARBA00008335"/>
    </source>
</evidence>
<dbReference type="PROSITE" id="PS50850">
    <property type="entry name" value="MFS"/>
    <property type="match status" value="1"/>
</dbReference>
<dbReference type="CDD" id="cd12148">
    <property type="entry name" value="fungal_TF_MHR"/>
    <property type="match status" value="1"/>
</dbReference>
<evidence type="ECO:0000313" key="10">
    <source>
        <dbReference type="EMBL" id="KAG9699028.1"/>
    </source>
</evidence>
<comment type="similarity">
    <text evidence="2">Belongs to the major facilitator superfamily.</text>
</comment>
<dbReference type="Gene3D" id="1.20.1250.20">
    <property type="entry name" value="MFS general substrate transporter like domains"/>
    <property type="match status" value="1"/>
</dbReference>
<feature type="domain" description="Major facilitator superfamily (MFS) profile" evidence="9">
    <location>
        <begin position="60"/>
        <end position="473"/>
    </location>
</feature>
<evidence type="ECO:0000259" key="9">
    <source>
        <dbReference type="PROSITE" id="PS50850"/>
    </source>
</evidence>
<dbReference type="OrthoDB" id="2283488at2759"/>
<dbReference type="SMART" id="SM00906">
    <property type="entry name" value="Fungal_trans"/>
    <property type="match status" value="1"/>
</dbReference>
<feature type="non-terminal residue" evidence="10">
    <location>
        <position position="1133"/>
    </location>
</feature>
<sequence>MSSSSDVSGGERSTTLNHYSTRHNAEKQSLPYDSQFEVTFAADDDPRSPKCLPAWQKWVIVAVVSTTSLCVACASSLYTGITAQAEDKFETSRTITTLGLSMFVVGLGLGPMILAPLSEFYGRRPVYVISTLMFVIWLVPCAVANNIATLVIARFFDGFAGAAFLSVAGGTVGDMFLGTELQKPMMIYTAAPFLDPELGPLIADFINYNTNWRWTFWVLLIWAGIQWLLIVFFVAETYVPVLLRRRAAKVRTETGDDRWHAPIEKLERSIPGTILRSCHRPFLLMIYEPMVLLLCLFCAVILGTLYLFFGAFKIVFENNHGFKLWQVGLSFLGIMVGMIIGILSGPLWHAHYRHLIEHHKEITGEVGGSEPEYRLPSAIVGAPLIVIGMLWFGWTQYSVILVFSGVFTFLVDSYPSYAASALAANSFARSMFAAMFPLFGPAMYNNLGYQWATFLLTILAAILAPCPEIERLKAYIRDLETNASDKEMASGLQVAPSTSSVPASDSLQCTQTSAARAAIWVVDEATGCLRYRNYSSTASIMHRCHKYLSSALQQSALPDPFSLGSAASLIGIANEGAYSDLISMTRLQEEHYLNLYWQSYHILLPVMHFETFTQDYDSLWTLDNSVRSDSALVDVVLALCVQYGNCYMSSNEELGGSQAEHSVRVSQCLFDRACRLMSTNTESLSYHTVQCHLLSAVYLANNSLTNAAHDSIAQAIRNAMALGLHLEAPSTMPDQEKVLRQNIWWSIYIMDVRISLDLGQPFLVHDSGATCPLPHTVEESGTSLLADNLSTTFGGISSIAFFRKHLELTIAVRKAHEAFVTHCAAALEAANTSSFYETADVIKSSAEFLLGCLKPVHDWTKQVSNLLRTPRRGAGRPFSTVRTPLDLEEPIPSWLQRQRVMLELSYHNFLMILHRSFIRFPSSSVGRIPISAEHSVWSLNHAIITVQIISQVLTESDVLSFVHETTRILWDATVTLLAFAMAHPFCPHSPSAHVALQKALSTFDVLIERNFHSAYRAAETTRKVLAHMNSIVSGFRTGSLSTPSNATLEPANDSDGQPHGSFALSSIAANHAEGFASSMSPTALYTVDLDALNLFSGINDDLSNQLLNPSAMSVPPLMNESLAFDGQLLEIFE</sequence>
<evidence type="ECO:0000256" key="4">
    <source>
        <dbReference type="ARBA" id="ARBA00022989"/>
    </source>
</evidence>
<dbReference type="SUPFAM" id="SSF103473">
    <property type="entry name" value="MFS general substrate transporter"/>
    <property type="match status" value="1"/>
</dbReference>
<protein>
    <submittedName>
        <fullName evidence="10">MFS general substrate transporter</fullName>
    </submittedName>
</protein>
<feature type="compositionally biased region" description="Low complexity" evidence="7">
    <location>
        <begin position="1"/>
        <end position="13"/>
    </location>
</feature>
<feature type="transmembrane region" description="Helical" evidence="8">
    <location>
        <begin position="126"/>
        <end position="148"/>
    </location>
</feature>
<dbReference type="InterPro" id="IPR020846">
    <property type="entry name" value="MFS_dom"/>
</dbReference>
<reference evidence="10" key="2">
    <citation type="submission" date="2021-08" db="EMBL/GenBank/DDBJ databases">
        <authorList>
            <person name="Gostincar C."/>
            <person name="Sun X."/>
            <person name="Song Z."/>
            <person name="Gunde-Cimerman N."/>
        </authorList>
    </citation>
    <scope>NUCLEOTIDE SEQUENCE</scope>
    <source>
        <strain evidence="10">EXF-9911</strain>
    </source>
</reference>
<feature type="transmembrane region" description="Helical" evidence="8">
    <location>
        <begin position="58"/>
        <end position="83"/>
    </location>
</feature>
<feature type="transmembrane region" description="Helical" evidence="8">
    <location>
        <begin position="384"/>
        <end position="411"/>
    </location>
</feature>
<evidence type="ECO:0000256" key="5">
    <source>
        <dbReference type="ARBA" id="ARBA00023136"/>
    </source>
</evidence>
<feature type="compositionally biased region" description="Polar residues" evidence="7">
    <location>
        <begin position="1038"/>
        <end position="1047"/>
    </location>
</feature>
<dbReference type="GO" id="GO:0042908">
    <property type="term" value="P:xenobiotic transport"/>
    <property type="evidence" value="ECO:0007669"/>
    <property type="project" value="UniProtKB-ARBA"/>
</dbReference>
<dbReference type="PANTHER" id="PTHR23502">
    <property type="entry name" value="MAJOR FACILITATOR SUPERFAMILY"/>
    <property type="match status" value="1"/>
</dbReference>
<reference evidence="10" key="1">
    <citation type="journal article" date="2021" name="J Fungi (Basel)">
        <title>Virulence traits and population genomics of the black yeast Aureobasidium melanogenum.</title>
        <authorList>
            <person name="Cernosa A."/>
            <person name="Sun X."/>
            <person name="Gostincar C."/>
            <person name="Fang C."/>
            <person name="Gunde-Cimerman N."/>
            <person name="Song Z."/>
        </authorList>
    </citation>
    <scope>NUCLEOTIDE SEQUENCE</scope>
    <source>
        <strain evidence="10">EXF-9911</strain>
    </source>
</reference>
<dbReference type="PROSITE" id="PS00216">
    <property type="entry name" value="SUGAR_TRANSPORT_1"/>
    <property type="match status" value="1"/>
</dbReference>
<proteinExistence type="inferred from homology"/>
<dbReference type="GO" id="GO:0003677">
    <property type="term" value="F:DNA binding"/>
    <property type="evidence" value="ECO:0007669"/>
    <property type="project" value="InterPro"/>
</dbReference>
<dbReference type="GO" id="GO:0022857">
    <property type="term" value="F:transmembrane transporter activity"/>
    <property type="evidence" value="ECO:0007669"/>
    <property type="project" value="InterPro"/>
</dbReference>
<keyword evidence="6" id="KW-0539">Nucleus</keyword>
<evidence type="ECO:0000256" key="6">
    <source>
        <dbReference type="ARBA" id="ARBA00023242"/>
    </source>
</evidence>
<feature type="region of interest" description="Disordered" evidence="7">
    <location>
        <begin position="1038"/>
        <end position="1059"/>
    </location>
</feature>
<dbReference type="GO" id="GO:0008270">
    <property type="term" value="F:zinc ion binding"/>
    <property type="evidence" value="ECO:0007669"/>
    <property type="project" value="InterPro"/>
</dbReference>
<feature type="transmembrane region" description="Helical" evidence="8">
    <location>
        <begin position="417"/>
        <end position="440"/>
    </location>
</feature>
<dbReference type="InterPro" id="IPR011701">
    <property type="entry name" value="MFS"/>
</dbReference>
<dbReference type="AlphaFoldDB" id="A0A9P8EVU7"/>
<dbReference type="InterPro" id="IPR036259">
    <property type="entry name" value="MFS_trans_sf"/>
</dbReference>
<feature type="transmembrane region" description="Helical" evidence="8">
    <location>
        <begin position="95"/>
        <end position="114"/>
    </location>
</feature>
<dbReference type="FunFam" id="1.20.1250.20:FF:000082">
    <property type="entry name" value="MFS multidrug transporter, putative"/>
    <property type="match status" value="1"/>
</dbReference>
<dbReference type="InterPro" id="IPR005829">
    <property type="entry name" value="Sugar_transporter_CS"/>
</dbReference>
<feature type="transmembrane region" description="Helical" evidence="8">
    <location>
        <begin position="447"/>
        <end position="464"/>
    </location>
</feature>
<keyword evidence="4 8" id="KW-1133">Transmembrane helix</keyword>
<name>A0A9P8EVU7_AURME</name>
<feature type="transmembrane region" description="Helical" evidence="8">
    <location>
        <begin position="290"/>
        <end position="312"/>
    </location>
</feature>
<evidence type="ECO:0000256" key="8">
    <source>
        <dbReference type="SAM" id="Phobius"/>
    </source>
</evidence>
<dbReference type="GO" id="GO:0005886">
    <property type="term" value="C:plasma membrane"/>
    <property type="evidence" value="ECO:0007669"/>
    <property type="project" value="TreeGrafter"/>
</dbReference>
<feature type="transmembrane region" description="Helical" evidence="8">
    <location>
        <begin position="155"/>
        <end position="177"/>
    </location>
</feature>
<dbReference type="PANTHER" id="PTHR23502:SF7">
    <property type="entry name" value="DRUG_PROTON ANTIPORTER YHK8-RELATED"/>
    <property type="match status" value="1"/>
</dbReference>
<dbReference type="GO" id="GO:0006351">
    <property type="term" value="P:DNA-templated transcription"/>
    <property type="evidence" value="ECO:0007669"/>
    <property type="project" value="InterPro"/>
</dbReference>
<organism evidence="10 11">
    <name type="scientific">Aureobasidium melanogenum</name>
    <name type="common">Aureobasidium pullulans var. melanogenum</name>
    <dbReference type="NCBI Taxonomy" id="46634"/>
    <lineage>
        <taxon>Eukaryota</taxon>
        <taxon>Fungi</taxon>
        <taxon>Dikarya</taxon>
        <taxon>Ascomycota</taxon>
        <taxon>Pezizomycotina</taxon>
        <taxon>Dothideomycetes</taxon>
        <taxon>Dothideomycetidae</taxon>
        <taxon>Dothideales</taxon>
        <taxon>Saccotheciaceae</taxon>
        <taxon>Aureobasidium</taxon>
    </lineage>
</organism>
<comment type="caution">
    <text evidence="10">The sequence shown here is derived from an EMBL/GenBank/DDBJ whole genome shotgun (WGS) entry which is preliminary data.</text>
</comment>
<dbReference type="Pfam" id="PF04082">
    <property type="entry name" value="Fungal_trans"/>
    <property type="match status" value="1"/>
</dbReference>
<comment type="subcellular location">
    <subcellularLocation>
        <location evidence="1">Membrane</location>
        <topology evidence="1">Multi-pass membrane protein</topology>
    </subcellularLocation>
</comment>
<feature type="transmembrane region" description="Helical" evidence="8">
    <location>
        <begin position="324"/>
        <end position="348"/>
    </location>
</feature>
<dbReference type="Pfam" id="PF07690">
    <property type="entry name" value="MFS_1"/>
    <property type="match status" value="1"/>
</dbReference>
<evidence type="ECO:0000256" key="3">
    <source>
        <dbReference type="ARBA" id="ARBA00022692"/>
    </source>
</evidence>
<dbReference type="GO" id="GO:0140115">
    <property type="term" value="P:export across plasma membrane"/>
    <property type="evidence" value="ECO:0007669"/>
    <property type="project" value="UniProtKB-ARBA"/>
</dbReference>
<dbReference type="CDD" id="cd17323">
    <property type="entry name" value="MFS_Tpo1_MDR_like"/>
    <property type="match status" value="1"/>
</dbReference>
<keyword evidence="3 8" id="KW-0812">Transmembrane</keyword>
<keyword evidence="5 8" id="KW-0472">Membrane</keyword>
<evidence type="ECO:0000256" key="1">
    <source>
        <dbReference type="ARBA" id="ARBA00004141"/>
    </source>
</evidence>
<gene>
    <name evidence="10" type="ORF">KCU76_g1826</name>
</gene>
<feature type="region of interest" description="Disordered" evidence="7">
    <location>
        <begin position="1"/>
        <end position="28"/>
    </location>
</feature>
<evidence type="ECO:0000313" key="11">
    <source>
        <dbReference type="Proteomes" id="UP000779574"/>
    </source>
</evidence>
<dbReference type="Proteomes" id="UP000779574">
    <property type="component" value="Unassembled WGS sequence"/>
</dbReference>
<dbReference type="InterPro" id="IPR007219">
    <property type="entry name" value="XnlR_reg_dom"/>
</dbReference>
<dbReference type="EMBL" id="JAHFXF010000041">
    <property type="protein sequence ID" value="KAG9699028.1"/>
    <property type="molecule type" value="Genomic_DNA"/>
</dbReference>
<feature type="transmembrane region" description="Helical" evidence="8">
    <location>
        <begin position="214"/>
        <end position="239"/>
    </location>
</feature>
<accession>A0A9P8EVU7</accession>
<evidence type="ECO:0000256" key="7">
    <source>
        <dbReference type="SAM" id="MobiDB-lite"/>
    </source>
</evidence>